<dbReference type="PANTHER" id="PTHR36934:SF1">
    <property type="entry name" value="THIOESTERASE DOMAIN-CONTAINING PROTEIN"/>
    <property type="match status" value="1"/>
</dbReference>
<dbReference type="RefSeq" id="WP_172275826.1">
    <property type="nucleotide sequence ID" value="NZ_CASGMU010000008.1"/>
</dbReference>
<protein>
    <submittedName>
        <fullName evidence="2">Thioesterase family protein</fullName>
    </submittedName>
</protein>
<evidence type="ECO:0000313" key="2">
    <source>
        <dbReference type="EMBL" id="NPD92494.1"/>
    </source>
</evidence>
<dbReference type="Proteomes" id="UP000714420">
    <property type="component" value="Unassembled WGS sequence"/>
</dbReference>
<dbReference type="CDD" id="cd03440">
    <property type="entry name" value="hot_dog"/>
    <property type="match status" value="1"/>
</dbReference>
<reference evidence="2 3" key="1">
    <citation type="submission" date="2020-05" db="EMBL/GenBank/DDBJ databases">
        <title>Distinct polysaccharide utilization as determinants for interspecies competition between intestinal Prevotella spp.</title>
        <authorList>
            <person name="Galvez E.J.C."/>
            <person name="Iljazovic A."/>
            <person name="Strowig T."/>
        </authorList>
    </citation>
    <scope>NUCLEOTIDE SEQUENCE [LARGE SCALE GENOMIC DNA]</scope>
    <source>
        <strain evidence="2 3">PMUR</strain>
    </source>
</reference>
<accession>A0ABX2AMR3</accession>
<sequence>MIKTGLTYTVRLVVNETNTAMALGSGDLPVFATPAMVAMMEKAAMLAVADSLPVGSTTVGGHIETSHIKPSPAGAEVTATATLDKVDERRLYFRLEARQGEMIIGKGTHLRFIVDRNGFMAGI</sequence>
<dbReference type="SUPFAM" id="SSF54637">
    <property type="entry name" value="Thioesterase/thiol ester dehydrase-isomerase"/>
    <property type="match status" value="1"/>
</dbReference>
<dbReference type="InterPro" id="IPR054485">
    <property type="entry name" value="FlK-like_dom"/>
</dbReference>
<comment type="caution">
    <text evidence="2">The sequence shown here is derived from an EMBL/GenBank/DDBJ whole genome shotgun (WGS) entry which is preliminary data.</text>
</comment>
<feature type="domain" description="Fluoroacetyl-CoA-specific thioesterase-like" evidence="1">
    <location>
        <begin position="14"/>
        <end position="116"/>
    </location>
</feature>
<dbReference type="InterPro" id="IPR029069">
    <property type="entry name" value="HotDog_dom_sf"/>
</dbReference>
<dbReference type="PIRSF" id="PIRSF014972">
    <property type="entry name" value="FlK"/>
    <property type="match status" value="1"/>
</dbReference>
<gene>
    <name evidence="2" type="ORF">HPS56_09100</name>
</gene>
<organism evidence="2 3">
    <name type="scientific">Xylanibacter muris</name>
    <dbReference type="NCBI Taxonomy" id="2736290"/>
    <lineage>
        <taxon>Bacteria</taxon>
        <taxon>Pseudomonadati</taxon>
        <taxon>Bacteroidota</taxon>
        <taxon>Bacteroidia</taxon>
        <taxon>Bacteroidales</taxon>
        <taxon>Prevotellaceae</taxon>
        <taxon>Xylanibacter</taxon>
    </lineage>
</organism>
<dbReference type="Gene3D" id="3.10.129.10">
    <property type="entry name" value="Hotdog Thioesterase"/>
    <property type="match status" value="1"/>
</dbReference>
<name>A0ABX2AMR3_9BACT</name>
<dbReference type="Pfam" id="PF22636">
    <property type="entry name" value="FlK"/>
    <property type="match status" value="1"/>
</dbReference>
<dbReference type="InterPro" id="IPR025540">
    <property type="entry name" value="FlK"/>
</dbReference>
<evidence type="ECO:0000313" key="3">
    <source>
        <dbReference type="Proteomes" id="UP000714420"/>
    </source>
</evidence>
<evidence type="ECO:0000259" key="1">
    <source>
        <dbReference type="Pfam" id="PF22636"/>
    </source>
</evidence>
<dbReference type="PANTHER" id="PTHR36934">
    <property type="entry name" value="BLR0278 PROTEIN"/>
    <property type="match status" value="1"/>
</dbReference>
<dbReference type="EMBL" id="JABKKF010000008">
    <property type="protein sequence ID" value="NPD92494.1"/>
    <property type="molecule type" value="Genomic_DNA"/>
</dbReference>
<keyword evidence="3" id="KW-1185">Reference proteome</keyword>
<proteinExistence type="predicted"/>